<evidence type="ECO:0008006" key="3">
    <source>
        <dbReference type="Google" id="ProtNLM"/>
    </source>
</evidence>
<name>A0ABT7PPV5_9BACT</name>
<sequence>MVTSTAKNPWIKEGVSILQENPNDLLPIVGQKELFEKLRRFITEDCLADTGVKLSSFFVLHGGWGVGKSRVGHEVCLEAIHDEVKWIVEGKGQRVLEPSLAQGVLPIFTRYVQITNKFGDDLSADSWIPCAAVEALSRLAGLREHETTGNLSKNQDRLLQWTAGALKPKGFDKIKNELATALSKSDPHGAARAAIDILKKIGIKRLLIVIDEIEDITDVEQDGLRTDERTAGAIDQGLLTVIPRVIKSEEVRQEFPELNFLLLCSRAVGDLLKQVRAIERRTIRYDLQSNAFSDVEDFFTYLKTARPEIAGSLESYPEWMKEAAFLAADRNFGWFNVIMHSLHNDHRGGSVPTHELIRKLAATDDRLFDKDAIGSYHVDLGSDEDFVKQTMYGLVPHLIGEGEIDDARAARLLSLQNPNNVGLFTKLREIKPPQDVRITTHLVNCGFRTESGTVVYLPGEARFNLKNVMESLKAYSQIALPADRREHLLISEDEVEFTAQVAALSPYGEQASQFAPYLHGLLIDSPYEVKDEEGNASLYLTPSFTFLQEFHRLNNRRHRVEGLLRDSTKNSALLNAYEKVVQDSKERELRLLRGLANAWEVESAPVEVGTVSRCALPAITMTTKSAPLNLGPDGSAIIIYGANSTDVEIEQSIAKLGKQCQPVVLILEDQDQRIDDLQERIDRASPKVAPFVVIHNLTRQVSSDLVRFGLMGEAFSAEDLRTSHFNSKILTARQHLEQSLRTWKMEVLDQRGLVLAPLFYGSKVGSEELQAFAKGYAAMLTGETYHNVMQKETGVFANDKERDDFNKLLNRQVDPGPKFADPTKFPRLQLVTTEGGDQVASIPRCVLTLMERCSHVGRKRSELENLFLFDLPDGGKAKDVIRHLTDVLCHLGLLDNTDETLKQVSSHVLDLQVKAAEDWLDARFETAVNSIKSIHHDQGARLLDIRGKEARQHLKEARKELDDLSLDFIGKPWDELNRETSDGMPAYEQGLRKSLAVIVKVKEAVRSVFDTESDRLFKYSPEVLSDFEKHQASPTYPLWKRVRILHGFYSDLDKRRRELIKQIVTITDEMERRVPDVHDGEYKDQKAFPLQPLVRPLGAFQQELDFSAEKPNKTVTAGGSSFAIMTVGYKICDGKFREAFERIDNLEAELTQPGKLVAGFRELLGTWEQLRSDTSDLDTRLASITAFFDDAPETVKAEAGIESLQGELEELREYLCDGGIREPTDGRESRGDAILTLVKGLKEDVDEVRNAPANLRERLQGKEAQAVQSLEVRFQSEHGPLIKAVTAIRMVQNKDLPKWPSERAETYGKTKARFTALVEQMRKEGQEYFVSESDVSFDDYVGLCRLSLKGTAIDWDSEYERVVNPLKRLKLLELKLK</sequence>
<protein>
    <recommendedName>
        <fullName evidence="3">ATP-binding protein</fullName>
    </recommendedName>
</protein>
<accession>A0ABT7PPV5</accession>
<keyword evidence="2" id="KW-1185">Reference proteome</keyword>
<dbReference type="EMBL" id="JASZZN010000019">
    <property type="protein sequence ID" value="MDM4018181.1"/>
    <property type="molecule type" value="Genomic_DNA"/>
</dbReference>
<dbReference type="RefSeq" id="WP_289165863.1">
    <property type="nucleotide sequence ID" value="NZ_JASZZN010000019.1"/>
</dbReference>
<proteinExistence type="predicted"/>
<gene>
    <name evidence="1" type="ORF">QTN89_22215</name>
</gene>
<reference evidence="1 2" key="1">
    <citation type="submission" date="2023-06" db="EMBL/GenBank/DDBJ databases">
        <title>Roseiconus lacunae JC819 isolated from Gulf of Mannar region, Tamil Nadu.</title>
        <authorList>
            <person name="Pk S."/>
            <person name="Ch S."/>
            <person name="Ch V.R."/>
        </authorList>
    </citation>
    <scope>NUCLEOTIDE SEQUENCE [LARGE SCALE GENOMIC DNA]</scope>
    <source>
        <strain evidence="1 2">JC819</strain>
    </source>
</reference>
<dbReference type="InterPro" id="IPR027417">
    <property type="entry name" value="P-loop_NTPase"/>
</dbReference>
<dbReference type="Proteomes" id="UP001239462">
    <property type="component" value="Unassembled WGS sequence"/>
</dbReference>
<dbReference type="SUPFAM" id="SSF52540">
    <property type="entry name" value="P-loop containing nucleoside triphosphate hydrolases"/>
    <property type="match status" value="1"/>
</dbReference>
<comment type="caution">
    <text evidence="1">The sequence shown here is derived from an EMBL/GenBank/DDBJ whole genome shotgun (WGS) entry which is preliminary data.</text>
</comment>
<organism evidence="1 2">
    <name type="scientific">Roseiconus lacunae</name>
    <dbReference type="NCBI Taxonomy" id="2605694"/>
    <lineage>
        <taxon>Bacteria</taxon>
        <taxon>Pseudomonadati</taxon>
        <taxon>Planctomycetota</taxon>
        <taxon>Planctomycetia</taxon>
        <taxon>Pirellulales</taxon>
        <taxon>Pirellulaceae</taxon>
        <taxon>Roseiconus</taxon>
    </lineage>
</organism>
<evidence type="ECO:0000313" key="1">
    <source>
        <dbReference type="EMBL" id="MDM4018181.1"/>
    </source>
</evidence>
<evidence type="ECO:0000313" key="2">
    <source>
        <dbReference type="Proteomes" id="UP001239462"/>
    </source>
</evidence>